<feature type="region of interest" description="Disordered" evidence="1">
    <location>
        <begin position="1"/>
        <end position="22"/>
    </location>
</feature>
<dbReference type="AlphaFoldDB" id="A0A0S2M0T7"/>
<dbReference type="SUPFAM" id="SSF159468">
    <property type="entry name" value="AtpF-like"/>
    <property type="match status" value="1"/>
</dbReference>
<dbReference type="GO" id="GO:0034220">
    <property type="term" value="P:monoatomic ion transmembrane transport"/>
    <property type="evidence" value="ECO:0007669"/>
    <property type="project" value="InterPro"/>
</dbReference>
<evidence type="ECO:0000256" key="1">
    <source>
        <dbReference type="SAM" id="MobiDB-lite"/>
    </source>
</evidence>
<evidence type="ECO:0000313" key="2">
    <source>
        <dbReference type="EMBL" id="ALO67314.1"/>
    </source>
</evidence>
<name>A0A0S2M0T7_9MICC</name>
<dbReference type="EMBL" id="CP013200">
    <property type="protein sequence ID" value="ALO67314.1"/>
    <property type="molecule type" value="Genomic_DNA"/>
</dbReference>
<proteinExistence type="predicted"/>
<evidence type="ECO:0000313" key="3">
    <source>
        <dbReference type="Proteomes" id="UP000059574"/>
    </source>
</evidence>
<accession>A0A0S2M0T7</accession>
<dbReference type="RefSeq" id="WP_062289889.1">
    <property type="nucleotide sequence ID" value="NZ_CP013200.1"/>
</dbReference>
<reference evidence="3" key="1">
    <citation type="submission" date="2015-11" db="EMBL/GenBank/DDBJ databases">
        <authorList>
            <person name="Kumar R."/>
            <person name="Singh D."/>
            <person name="Swarnkar M.K."/>
            <person name="Singh A.K."/>
            <person name="Kumar S."/>
        </authorList>
    </citation>
    <scope>NUCLEOTIDE SEQUENCE [LARGE SCALE GENOMIC DNA]</scope>
    <source>
        <strain evidence="3">ERGS4:06</strain>
    </source>
</reference>
<organism evidence="2 3">
    <name type="scientific">Arthrobacter alpinus</name>
    <dbReference type="NCBI Taxonomy" id="656366"/>
    <lineage>
        <taxon>Bacteria</taxon>
        <taxon>Bacillati</taxon>
        <taxon>Actinomycetota</taxon>
        <taxon>Actinomycetes</taxon>
        <taxon>Micrococcales</taxon>
        <taxon>Micrococcaceae</taxon>
        <taxon>Arthrobacter</taxon>
    </lineage>
</organism>
<dbReference type="Proteomes" id="UP000059574">
    <property type="component" value="Chromosome"/>
</dbReference>
<protein>
    <submittedName>
        <fullName evidence="2">Uncharacterized protein</fullName>
    </submittedName>
</protein>
<dbReference type="Gene3D" id="3.40.50.10580">
    <property type="entry name" value="ATPase, V1 complex, subunit F"/>
    <property type="match status" value="1"/>
</dbReference>
<dbReference type="OrthoDB" id="4950782at2"/>
<sequence>MSQAFTVAPGKPGAAASRPVTGVPGPMAAIGEQSLLAGFHLTGVVVHACESDPEILGAWSKLPKDTALVILTPRSAEALGRELSDPRSPLTVVLPA</sequence>
<reference evidence="2 3" key="2">
    <citation type="journal article" date="2016" name="J. Biotechnol.">
        <title>Complete genome sequence of Arthrobacter alpinus ERGS4:06, a yellow pigmented bacterium tolerant to cold and radiations isolated from Sikkim Himalaya.</title>
        <authorList>
            <person name="Kumar R."/>
            <person name="Singh D."/>
            <person name="Swarnkar M.K."/>
            <person name="Singh A.K."/>
            <person name="Kumar S."/>
        </authorList>
    </citation>
    <scope>NUCLEOTIDE SEQUENCE [LARGE SCALE GENOMIC DNA]</scope>
    <source>
        <strain evidence="2 3">ERGS4:06</strain>
    </source>
</reference>
<gene>
    <name evidence="2" type="ORF">AS189_13415</name>
</gene>
<dbReference type="InterPro" id="IPR036906">
    <property type="entry name" value="ATPase_V1_fsu_sf"/>
</dbReference>